<evidence type="ECO:0000313" key="1">
    <source>
        <dbReference type="EMBL" id="EFW89948.1"/>
    </source>
</evidence>
<protein>
    <submittedName>
        <fullName evidence="1">Uncharacterized protein</fullName>
    </submittedName>
</protein>
<gene>
    <name evidence="1" type="ORF">ZOD2009_22242</name>
</gene>
<evidence type="ECO:0000313" key="2">
    <source>
        <dbReference type="Proteomes" id="UP000003751"/>
    </source>
</evidence>
<dbReference type="Proteomes" id="UP000003751">
    <property type="component" value="Unassembled WGS sequence"/>
</dbReference>
<accession>E7R054</accession>
<name>E7R054_HALPU</name>
<dbReference type="PATRIC" id="fig|797209.4.peg.4372"/>
<dbReference type="AlphaFoldDB" id="E7R054"/>
<dbReference type="EMBL" id="AEMG01000030">
    <property type="protein sequence ID" value="EFW89948.1"/>
    <property type="molecule type" value="Genomic_DNA"/>
</dbReference>
<sequence>MLGFFTPVGIYFVKMMSVLKQNLFDDTDGTHGESTAR</sequence>
<proteinExistence type="predicted"/>
<organism evidence="1 2">
    <name type="scientific">Haladaptatus paucihalophilus DX253</name>
    <dbReference type="NCBI Taxonomy" id="797209"/>
    <lineage>
        <taxon>Archaea</taxon>
        <taxon>Methanobacteriati</taxon>
        <taxon>Methanobacteriota</taxon>
        <taxon>Stenosarchaea group</taxon>
        <taxon>Halobacteria</taxon>
        <taxon>Halobacteriales</taxon>
        <taxon>Haladaptataceae</taxon>
        <taxon>Haladaptatus</taxon>
    </lineage>
</organism>
<comment type="caution">
    <text evidence="1">The sequence shown here is derived from an EMBL/GenBank/DDBJ whole genome shotgun (WGS) entry which is preliminary data.</text>
</comment>
<reference evidence="1 2" key="1">
    <citation type="journal article" date="2014" name="ISME J.">
        <title>Trehalose/2-sulfotrehalose biosynthesis and glycine-betaine uptake are widely spread mechanisms for osmoadaptation in the Halobacteriales.</title>
        <authorList>
            <person name="Youssef N.H."/>
            <person name="Savage-Ashlock K.N."/>
            <person name="McCully A.L."/>
            <person name="Luedtke B."/>
            <person name="Shaw E.I."/>
            <person name="Hoff W.D."/>
            <person name="Elshahed M.S."/>
        </authorList>
    </citation>
    <scope>NUCLEOTIDE SEQUENCE [LARGE SCALE GENOMIC DNA]</scope>
    <source>
        <strain evidence="1 2">DX253</strain>
    </source>
</reference>